<dbReference type="AlphaFoldDB" id="A0A7Y6MHL5"/>
<keyword evidence="2" id="KW-1185">Reference proteome</keyword>
<evidence type="ECO:0000313" key="2">
    <source>
        <dbReference type="Proteomes" id="UP000546126"/>
    </source>
</evidence>
<dbReference type="RefSeq" id="WP_217709116.1">
    <property type="nucleotide sequence ID" value="NZ_JABWGO010000074.1"/>
</dbReference>
<sequence>QARAKSESELVALRNSHPVCHDRGLVVLYLIDPTSEPANQQQSADVEHPPRTELGAAQPVVGLGITFPGDVQTKSIQATPVAVDLTDVESENVDEA</sequence>
<dbReference type="EMBL" id="JABWGO010000074">
    <property type="protein sequence ID" value="NUW47104.1"/>
    <property type="molecule type" value="Genomic_DNA"/>
</dbReference>
<feature type="non-terminal residue" evidence="1">
    <location>
        <position position="1"/>
    </location>
</feature>
<gene>
    <name evidence="1" type="ORF">HT134_44450</name>
</gene>
<proteinExistence type="predicted"/>
<dbReference type="Proteomes" id="UP000546126">
    <property type="component" value="Unassembled WGS sequence"/>
</dbReference>
<organism evidence="1 2">
    <name type="scientific">Nonomuraea rhodomycinica</name>
    <dbReference type="NCBI Taxonomy" id="1712872"/>
    <lineage>
        <taxon>Bacteria</taxon>
        <taxon>Bacillati</taxon>
        <taxon>Actinomycetota</taxon>
        <taxon>Actinomycetes</taxon>
        <taxon>Streptosporangiales</taxon>
        <taxon>Streptosporangiaceae</taxon>
        <taxon>Nonomuraea</taxon>
    </lineage>
</organism>
<feature type="non-terminal residue" evidence="1">
    <location>
        <position position="96"/>
    </location>
</feature>
<protein>
    <submittedName>
        <fullName evidence="1">Uncharacterized protein</fullName>
    </submittedName>
</protein>
<comment type="caution">
    <text evidence="1">The sequence shown here is derived from an EMBL/GenBank/DDBJ whole genome shotgun (WGS) entry which is preliminary data.</text>
</comment>
<reference evidence="1 2" key="1">
    <citation type="submission" date="2020-06" db="EMBL/GenBank/DDBJ databases">
        <authorList>
            <person name="Chanama M."/>
        </authorList>
    </citation>
    <scope>NUCLEOTIDE SEQUENCE [LARGE SCALE GENOMIC DNA]</scope>
    <source>
        <strain evidence="1 2">TBRC6557</strain>
    </source>
</reference>
<accession>A0A7Y6MHL5</accession>
<name>A0A7Y6MHL5_9ACTN</name>
<evidence type="ECO:0000313" key="1">
    <source>
        <dbReference type="EMBL" id="NUW47104.1"/>
    </source>
</evidence>